<proteinExistence type="predicted"/>
<comment type="caution">
    <text evidence="2">The sequence shown here is derived from an EMBL/GenBank/DDBJ whole genome shotgun (WGS) entry which is preliminary data.</text>
</comment>
<keyword evidence="3" id="KW-1185">Reference proteome</keyword>
<dbReference type="EMBL" id="BFAG01000007">
    <property type="protein sequence ID" value="GBF06060.1"/>
    <property type="molecule type" value="Genomic_DNA"/>
</dbReference>
<evidence type="ECO:0000256" key="1">
    <source>
        <dbReference type="SAM" id="MobiDB-lite"/>
    </source>
</evidence>
<dbReference type="AlphaFoldDB" id="A0A2I9D6J7"/>
<gene>
    <name evidence="2" type="ORF">DAERI_070058</name>
</gene>
<organism evidence="2 3">
    <name type="scientific">Deinococcus aerius</name>
    <dbReference type="NCBI Taxonomy" id="200253"/>
    <lineage>
        <taxon>Bacteria</taxon>
        <taxon>Thermotogati</taxon>
        <taxon>Deinococcota</taxon>
        <taxon>Deinococci</taxon>
        <taxon>Deinococcales</taxon>
        <taxon>Deinococcaceae</taxon>
        <taxon>Deinococcus</taxon>
    </lineage>
</organism>
<dbReference type="Proteomes" id="UP000236569">
    <property type="component" value="Unassembled WGS sequence"/>
</dbReference>
<feature type="region of interest" description="Disordered" evidence="1">
    <location>
        <begin position="1"/>
        <end position="32"/>
    </location>
</feature>
<sequence length="76" mass="7943">MTTKTPRVGAPPGQVAPHNCRVEKGPGSGIGQARRLRVCHARTGAREGRESPARVAGNSADLPGLFLTLTMGRVIV</sequence>
<evidence type="ECO:0000313" key="2">
    <source>
        <dbReference type="EMBL" id="GBF06060.1"/>
    </source>
</evidence>
<reference evidence="3" key="1">
    <citation type="submission" date="2018-01" db="EMBL/GenBank/DDBJ databases">
        <title>Draft Genome Sequence of the Radioresistant Bacterium Deinococcus aerius TR0125, Isolated from the Higher Atmosphere above Japan.</title>
        <authorList>
            <person name="Satoh K."/>
            <person name="Arai H."/>
            <person name="Sanzen T."/>
            <person name="Kawaguchi Y."/>
            <person name="Hayashi H."/>
            <person name="Yokobori S."/>
            <person name="Yamagishi A."/>
            <person name="Oono Y."/>
            <person name="Narumi I."/>
        </authorList>
    </citation>
    <scope>NUCLEOTIDE SEQUENCE [LARGE SCALE GENOMIC DNA]</scope>
    <source>
        <strain evidence="3">TR0125</strain>
    </source>
</reference>
<accession>A0A2I9D6J7</accession>
<name>A0A2I9D6J7_9DEIO</name>
<evidence type="ECO:0000313" key="3">
    <source>
        <dbReference type="Proteomes" id="UP000236569"/>
    </source>
</evidence>
<protein>
    <submittedName>
        <fullName evidence="2">Uncharacterized protein</fullName>
    </submittedName>
</protein>